<comment type="caution">
    <text evidence="1">The sequence shown here is derived from an EMBL/GenBank/DDBJ whole genome shotgun (WGS) entry which is preliminary data.</text>
</comment>
<dbReference type="Proteomes" id="UP000283509">
    <property type="component" value="Unassembled WGS sequence"/>
</dbReference>
<proteinExistence type="predicted"/>
<reference evidence="1 2" key="2">
    <citation type="submission" date="2019-01" db="EMBL/GenBank/DDBJ databases">
        <title>The decoding of complex shrimp genome reveals the adaptation for benthos swimmer, frequently molting mechanism and breeding impact on genome.</title>
        <authorList>
            <person name="Sun Y."/>
            <person name="Gao Y."/>
            <person name="Yu Y."/>
        </authorList>
    </citation>
    <scope>NUCLEOTIDE SEQUENCE [LARGE SCALE GENOMIC DNA]</scope>
    <source>
        <tissue evidence="1">Muscle</tissue>
    </source>
</reference>
<protein>
    <submittedName>
        <fullName evidence="1">Uncharacterized protein</fullName>
    </submittedName>
</protein>
<evidence type="ECO:0000313" key="2">
    <source>
        <dbReference type="Proteomes" id="UP000283509"/>
    </source>
</evidence>
<accession>A0A423ST79</accession>
<reference evidence="1 2" key="1">
    <citation type="submission" date="2018-04" db="EMBL/GenBank/DDBJ databases">
        <authorList>
            <person name="Zhang X."/>
            <person name="Yuan J."/>
            <person name="Li F."/>
            <person name="Xiang J."/>
        </authorList>
    </citation>
    <scope>NUCLEOTIDE SEQUENCE [LARGE SCALE GENOMIC DNA]</scope>
    <source>
        <tissue evidence="1">Muscle</tissue>
    </source>
</reference>
<organism evidence="1 2">
    <name type="scientific">Penaeus vannamei</name>
    <name type="common">Whiteleg shrimp</name>
    <name type="synonym">Litopenaeus vannamei</name>
    <dbReference type="NCBI Taxonomy" id="6689"/>
    <lineage>
        <taxon>Eukaryota</taxon>
        <taxon>Metazoa</taxon>
        <taxon>Ecdysozoa</taxon>
        <taxon>Arthropoda</taxon>
        <taxon>Crustacea</taxon>
        <taxon>Multicrustacea</taxon>
        <taxon>Malacostraca</taxon>
        <taxon>Eumalacostraca</taxon>
        <taxon>Eucarida</taxon>
        <taxon>Decapoda</taxon>
        <taxon>Dendrobranchiata</taxon>
        <taxon>Penaeoidea</taxon>
        <taxon>Penaeidae</taxon>
        <taxon>Penaeus</taxon>
    </lineage>
</organism>
<gene>
    <name evidence="1" type="ORF">C7M84_014530</name>
</gene>
<evidence type="ECO:0000313" key="1">
    <source>
        <dbReference type="EMBL" id="ROT67391.1"/>
    </source>
</evidence>
<dbReference type="AlphaFoldDB" id="A0A423ST79"/>
<keyword evidence="2" id="KW-1185">Reference proteome</keyword>
<name>A0A423ST79_PENVA</name>
<dbReference type="EMBL" id="QCYY01002815">
    <property type="protein sequence ID" value="ROT67391.1"/>
    <property type="molecule type" value="Genomic_DNA"/>
</dbReference>
<sequence length="410" mass="43634">MCRSFFAQPPLFVTPFSQSLLSLPCFLSMSSLSATPPPLNYSVALFPLPYPSVCHSISPLLSSLLYPLPVLSLPSPPSSFTPLCLSLKITPFSPSPVTPFALLPLHSLVLLPLCHFPLPLLSHSFGHSPLSSPSLTSFPPSLHSFAPPLTRPPLPLLSSLLHSLLSLLVTPSPPSLTLRPLLCHSLSPPLSVSLSSLTPFAPPPFSLLLLPLSVTTSPPPLSLLPSSSLLVLLSLCHSLSPPSHVPLLSSLPLSVLPSPLPLSLPSLSHSCLPPLSVTPFSPSSRLPLSLPSSALLCHSLVLLPLSVTPFSLLSPLTPRPPPPRPPSPPPCHSLVHPPPLSDLYSVFPHSLAFANRVTPKLLSPSPPPLCAPLALEPPDEAAASARESSRLRHQDLIRFILFPLLRRSRK</sequence>